<dbReference type="PANTHER" id="PTHR35483">
    <property type="entry name" value="NUCLEUSENVELOPE PROTEIN"/>
    <property type="match status" value="1"/>
</dbReference>
<feature type="compositionally biased region" description="Gly residues" evidence="1">
    <location>
        <begin position="26"/>
        <end position="45"/>
    </location>
</feature>
<evidence type="ECO:0000256" key="1">
    <source>
        <dbReference type="SAM" id="MobiDB-lite"/>
    </source>
</evidence>
<feature type="region of interest" description="Disordered" evidence="1">
    <location>
        <begin position="20"/>
        <end position="52"/>
    </location>
</feature>
<dbReference type="EMBL" id="DF973438">
    <property type="protein sequence ID" value="GAU30863.1"/>
    <property type="molecule type" value="Genomic_DNA"/>
</dbReference>
<gene>
    <name evidence="2" type="ORF">TSUD_15490</name>
</gene>
<dbReference type="GO" id="GO:0009507">
    <property type="term" value="C:chloroplast"/>
    <property type="evidence" value="ECO:0007669"/>
    <property type="project" value="TreeGrafter"/>
</dbReference>
<keyword evidence="3" id="KW-1185">Reference proteome</keyword>
<evidence type="ECO:0000313" key="3">
    <source>
        <dbReference type="Proteomes" id="UP000242715"/>
    </source>
</evidence>
<proteinExistence type="predicted"/>
<dbReference type="AlphaFoldDB" id="A0A2Z6MMA7"/>
<dbReference type="PANTHER" id="PTHR35483:SF1">
    <property type="entry name" value="GLYCINE-RICH PROTEIN-RELATED"/>
    <property type="match status" value="1"/>
</dbReference>
<name>A0A2Z6MMA7_TRISU</name>
<dbReference type="Proteomes" id="UP000242715">
    <property type="component" value="Unassembled WGS sequence"/>
</dbReference>
<sequence>MEKFKGQSIEEVLQKQIQKGEYFDSGGSGVKPPGGDGGGGGGGPDGSDDDGYDTRQVIFATAALICFVRSLSLF</sequence>
<protein>
    <submittedName>
        <fullName evidence="2">Uncharacterized protein</fullName>
    </submittedName>
</protein>
<organism evidence="2 3">
    <name type="scientific">Trifolium subterraneum</name>
    <name type="common">Subterranean clover</name>
    <dbReference type="NCBI Taxonomy" id="3900"/>
    <lineage>
        <taxon>Eukaryota</taxon>
        <taxon>Viridiplantae</taxon>
        <taxon>Streptophyta</taxon>
        <taxon>Embryophyta</taxon>
        <taxon>Tracheophyta</taxon>
        <taxon>Spermatophyta</taxon>
        <taxon>Magnoliopsida</taxon>
        <taxon>eudicotyledons</taxon>
        <taxon>Gunneridae</taxon>
        <taxon>Pentapetalae</taxon>
        <taxon>rosids</taxon>
        <taxon>fabids</taxon>
        <taxon>Fabales</taxon>
        <taxon>Fabaceae</taxon>
        <taxon>Papilionoideae</taxon>
        <taxon>50 kb inversion clade</taxon>
        <taxon>NPAAA clade</taxon>
        <taxon>Hologalegina</taxon>
        <taxon>IRL clade</taxon>
        <taxon>Trifolieae</taxon>
        <taxon>Trifolium</taxon>
    </lineage>
</organism>
<evidence type="ECO:0000313" key="2">
    <source>
        <dbReference type="EMBL" id="GAU30863.1"/>
    </source>
</evidence>
<reference evidence="3" key="1">
    <citation type="journal article" date="2017" name="Front. Plant Sci.">
        <title>Climate Clever Clovers: New Paradigm to Reduce the Environmental Footprint of Ruminants by Breeding Low Methanogenic Forages Utilizing Haplotype Variation.</title>
        <authorList>
            <person name="Kaur P."/>
            <person name="Appels R."/>
            <person name="Bayer P.E."/>
            <person name="Keeble-Gagnere G."/>
            <person name="Wang J."/>
            <person name="Hirakawa H."/>
            <person name="Shirasawa K."/>
            <person name="Vercoe P."/>
            <person name="Stefanova K."/>
            <person name="Durmic Z."/>
            <person name="Nichols P."/>
            <person name="Revell C."/>
            <person name="Isobe S.N."/>
            <person name="Edwards D."/>
            <person name="Erskine W."/>
        </authorList>
    </citation>
    <scope>NUCLEOTIDE SEQUENCE [LARGE SCALE GENOMIC DNA]</scope>
    <source>
        <strain evidence="3">cv. Daliak</strain>
    </source>
</reference>
<accession>A0A2Z6MMA7</accession>